<dbReference type="SMART" id="SM00710">
    <property type="entry name" value="PbH1"/>
    <property type="match status" value="8"/>
</dbReference>
<name>A0A2M7RK50_9BACT</name>
<feature type="compositionally biased region" description="Low complexity" evidence="4">
    <location>
        <begin position="545"/>
        <end position="604"/>
    </location>
</feature>
<dbReference type="InterPro" id="IPR006626">
    <property type="entry name" value="PbH1"/>
</dbReference>
<keyword evidence="5" id="KW-0812">Transmembrane</keyword>
<comment type="caution">
    <text evidence="7">The sequence shown here is derived from an EMBL/GenBank/DDBJ whole genome shotgun (WGS) entry which is preliminary data.</text>
</comment>
<keyword evidence="5" id="KW-1133">Transmembrane helix</keyword>
<evidence type="ECO:0000256" key="5">
    <source>
        <dbReference type="SAM" id="Phobius"/>
    </source>
</evidence>
<dbReference type="AlphaFoldDB" id="A0A2M7RK50"/>
<feature type="region of interest" description="Disordered" evidence="4">
    <location>
        <begin position="618"/>
        <end position="639"/>
    </location>
</feature>
<dbReference type="EMBL" id="PFMD01000012">
    <property type="protein sequence ID" value="PIY97135.1"/>
    <property type="molecule type" value="Genomic_DNA"/>
</dbReference>
<evidence type="ECO:0000256" key="3">
    <source>
        <dbReference type="ARBA" id="ARBA00022729"/>
    </source>
</evidence>
<dbReference type="GO" id="GO:0005576">
    <property type="term" value="C:extracellular region"/>
    <property type="evidence" value="ECO:0007669"/>
    <property type="project" value="UniProtKB-SubCell"/>
</dbReference>
<evidence type="ECO:0000313" key="7">
    <source>
        <dbReference type="EMBL" id="PIY97135.1"/>
    </source>
</evidence>
<dbReference type="InterPro" id="IPR012334">
    <property type="entry name" value="Pectin_lyas_fold"/>
</dbReference>
<dbReference type="NCBIfam" id="NF041518">
    <property type="entry name" value="choice_anch_Q"/>
    <property type="match status" value="1"/>
</dbReference>
<gene>
    <name evidence="7" type="ORF">COY66_01110</name>
</gene>
<dbReference type="InterPro" id="IPR059226">
    <property type="entry name" value="Choice_anch_Q_dom"/>
</dbReference>
<feature type="transmembrane region" description="Helical" evidence="5">
    <location>
        <begin position="646"/>
        <end position="666"/>
    </location>
</feature>
<dbReference type="Proteomes" id="UP000230779">
    <property type="component" value="Unassembled WGS sequence"/>
</dbReference>
<keyword evidence="2" id="KW-0964">Secreted</keyword>
<dbReference type="Pfam" id="PF13229">
    <property type="entry name" value="Beta_helix"/>
    <property type="match status" value="1"/>
</dbReference>
<evidence type="ECO:0000256" key="1">
    <source>
        <dbReference type="ARBA" id="ARBA00004613"/>
    </source>
</evidence>
<protein>
    <recommendedName>
        <fullName evidence="6">Right handed beta helix domain-containing protein</fullName>
    </recommendedName>
</protein>
<dbReference type="Gene3D" id="2.160.20.10">
    <property type="entry name" value="Single-stranded right-handed beta-helix, Pectin lyase-like"/>
    <property type="match status" value="1"/>
</dbReference>
<dbReference type="SUPFAM" id="SSF51126">
    <property type="entry name" value="Pectin lyase-like"/>
    <property type="match status" value="1"/>
</dbReference>
<evidence type="ECO:0000313" key="8">
    <source>
        <dbReference type="Proteomes" id="UP000230779"/>
    </source>
</evidence>
<dbReference type="PANTHER" id="PTHR40088:SF2">
    <property type="entry name" value="SECRETED SUGAR HYDROLASE"/>
    <property type="match status" value="1"/>
</dbReference>
<feature type="region of interest" description="Disordered" evidence="4">
    <location>
        <begin position="504"/>
        <end position="605"/>
    </location>
</feature>
<dbReference type="PANTHER" id="PTHR40088">
    <property type="entry name" value="PECTATE LYASE (EUROFUNG)"/>
    <property type="match status" value="1"/>
</dbReference>
<dbReference type="InterPro" id="IPR039448">
    <property type="entry name" value="Beta_helix"/>
</dbReference>
<evidence type="ECO:0000259" key="6">
    <source>
        <dbReference type="Pfam" id="PF13229"/>
    </source>
</evidence>
<keyword evidence="5" id="KW-0472">Membrane</keyword>
<proteinExistence type="predicted"/>
<dbReference type="GO" id="GO:0016837">
    <property type="term" value="F:carbon-oxygen lyase activity, acting on polysaccharides"/>
    <property type="evidence" value="ECO:0007669"/>
    <property type="project" value="TreeGrafter"/>
</dbReference>
<feature type="domain" description="Right handed beta helix" evidence="6">
    <location>
        <begin position="143"/>
        <end position="327"/>
    </location>
</feature>
<dbReference type="InterPro" id="IPR052052">
    <property type="entry name" value="Polysaccharide_Lyase_9"/>
</dbReference>
<organism evidence="7 8">
    <name type="scientific">Candidatus Kerfeldbacteria bacterium CG_4_10_14_0_8_um_filter_42_10</name>
    <dbReference type="NCBI Taxonomy" id="2014248"/>
    <lineage>
        <taxon>Bacteria</taxon>
        <taxon>Candidatus Kerfeldiibacteriota</taxon>
    </lineage>
</organism>
<sequence length="672" mass="72410">MRTFFVKKIDNNTKISSFYFLFPIIVLLALTVQSITGTPIFKSEIAKASGASYYVDAASIGGTCDNNNSGTIAQPWCTIQKATGSSSPVTAGDTIYVRAGTYTGTVDFYKSGTNGNPITLAAYQNETVNLSGELRIDPNAIEGYLAENWTFRKLNITNPERDGIHIANGNHAGTITIDDCNISHNKANGIATGWGNNNIGTLIIKNSTIQYNDSGHEDGNSGLVAYAYGTYIIQNNNISYNGDPDRTSSGNKGINFYSGANRCANCLIENNILQNNLETGIDFHGTNGTIRNNLIIGNGQRDTEEGEYGDNGLSMQAYAVNNKVYNNMIASSGGTELSVSGSGNQFYNNTLYKDYNYTATPVPSNQYYSDIIIWSGSNHVFRNNVIVNTLNISGRQYGVMTKEFATDLYTSQTWSNNLYYSAYSDSNYIKINNHPNLAALQTLNEDQNSLFAEPQLVNGAGHDFHLQPDSPAIDHGYNLAGIVTTDYAGTSRPQGSAYDIGAYERASSTPPAPAPEPEPEPEPEPVPPPATPPEENVGNTPETNSSPSPSLDGNTNSPANTNANTPTNINSDLNSNSNSNVDQNSNVKENEVSENNNQNNNSNSDIIEPEKLAANTNSLNNSSISVGNSNNSSNDSSAATGNSNNWVWYLAAVAGIAVFGLSFYFFKKNQKL</sequence>
<dbReference type="InterPro" id="IPR011050">
    <property type="entry name" value="Pectin_lyase_fold/virulence"/>
</dbReference>
<reference evidence="7 8" key="1">
    <citation type="submission" date="2017-09" db="EMBL/GenBank/DDBJ databases">
        <title>Depth-based differentiation of microbial function through sediment-hosted aquifers and enrichment of novel symbionts in the deep terrestrial subsurface.</title>
        <authorList>
            <person name="Probst A.J."/>
            <person name="Ladd B."/>
            <person name="Jarett J.K."/>
            <person name="Geller-Mcgrath D.E."/>
            <person name="Sieber C.M."/>
            <person name="Emerson J.B."/>
            <person name="Anantharaman K."/>
            <person name="Thomas B.C."/>
            <person name="Malmstrom R."/>
            <person name="Stieglmeier M."/>
            <person name="Klingl A."/>
            <person name="Woyke T."/>
            <person name="Ryan C.M."/>
            <person name="Banfield J.F."/>
        </authorList>
    </citation>
    <scope>NUCLEOTIDE SEQUENCE [LARGE SCALE GENOMIC DNA]</scope>
    <source>
        <strain evidence="7">CG_4_10_14_0_8_um_filter_42_10</strain>
    </source>
</reference>
<keyword evidence="3" id="KW-0732">Signal</keyword>
<accession>A0A2M7RK50</accession>
<evidence type="ECO:0000256" key="2">
    <source>
        <dbReference type="ARBA" id="ARBA00022525"/>
    </source>
</evidence>
<evidence type="ECO:0000256" key="4">
    <source>
        <dbReference type="SAM" id="MobiDB-lite"/>
    </source>
</evidence>
<comment type="subcellular location">
    <subcellularLocation>
        <location evidence="1">Secreted</location>
    </subcellularLocation>
</comment>